<feature type="region of interest" description="Disordered" evidence="4">
    <location>
        <begin position="2425"/>
        <end position="2450"/>
    </location>
</feature>
<feature type="region of interest" description="Disordered" evidence="4">
    <location>
        <begin position="1926"/>
        <end position="1947"/>
    </location>
</feature>
<proteinExistence type="predicted"/>
<accession>A0ABN9RCE4</accession>
<keyword evidence="2" id="KW-0647">Proteasome</keyword>
<dbReference type="InterPro" id="IPR048570">
    <property type="entry name" value="PSMD1_RPN2_N"/>
</dbReference>
<evidence type="ECO:0000313" key="6">
    <source>
        <dbReference type="EMBL" id="CAK0816651.1"/>
    </source>
</evidence>
<dbReference type="EMBL" id="CAUYUJ010006236">
    <property type="protein sequence ID" value="CAK0816651.1"/>
    <property type="molecule type" value="Genomic_DNA"/>
</dbReference>
<reference evidence="6" key="1">
    <citation type="submission" date="2023-10" db="EMBL/GenBank/DDBJ databases">
        <authorList>
            <person name="Chen Y."/>
            <person name="Shah S."/>
            <person name="Dougan E. K."/>
            <person name="Thang M."/>
            <person name="Chan C."/>
        </authorList>
    </citation>
    <scope>NUCLEOTIDE SEQUENCE [LARGE SCALE GENOMIC DNA]</scope>
</reference>
<evidence type="ECO:0000259" key="5">
    <source>
        <dbReference type="PROSITE" id="PS50103"/>
    </source>
</evidence>
<sequence>MQLRWGTHEILRLLKQQARQEVAGQIPTLHADYGFLGEKSGVERIESSTIPFIVVKDGPPPTGTRWLGAHAVQSKGVQHEYSTKIVAQDIVNNGHGRFIFKSDGEPALVAVKKSAVSEVRRTGVEINVTPEESPVGDSQKNGYIERAIWEVQSLTRVLIHKAMGLHGTKFHAAHPLVVWAIRYSSQLLNRFQRSGDDGRTAFERRKGRPYRRRLPEFGELVMFLTVADGMYVGLVDRADEVIVLTKEGYFKANTIRRLPEEQRGDKSFAEACRGLSWLGPRKAGDDDAEGIEPFRAAAPVVPAEELPPPLAGRSLAGPRRVYIRREVELRPVAEGGFGYTDNCRGCRAAREGRAAVAHSEACRARVEQAMADRQGAGRGDDLQMDVVDEDAAMVGDDGGGGAMAGDDLSSITKSINADLIKLGGNPIELSQVESNDATVPEVFGRGRFCERAREFGLTPGFALDLGTGWGRNIPTHKDEAARLQASDPPLLLIGSPRCTAWTTLLNFGQVKQDTLDGLMAEAIDHMGTCVKMYYEQLHNGRYFLREAPHSARSWHVKGIQDLLRKAGVFHIVNDQCEAGQTVPVKQADGTMKNMTVQGRTGWITNSRCIAKELSKFQCRNRRGGRRDHVHLVDGRAKHKANYPPALVAAILRGFKEQVGHDTMLSGMGVSAGSMDVGYNVETETREMLHLPEYENTFDDITGARLPPEQVGPARKKEIEFLRSFPAHKHVEASEDGGGIGLLLRMMYGMRDAAAGWEEYHQDKLGLAGYKARVSCPRAFSNSDGSSSGVVHGDDFIFEGEEHQLDAMEAELRKHMLVQRKALLGPDPSDDKHATILNRLISYVGGGTGVKSRIAMKPDPRHAEILVHELGLSGRGSKAASTPTEKGASYYDDTPLQGANEAKAHRSLCMLLGLLAQDAPHLQCVANKCCKHMAVPTVGWLARLKRVARFLKGEPRCVQSFVEQHHEGQHIDVYCDSDWAGDVNDRKEIKVCKTPGETNPADLGTKELSRADVLKHLTTCGFSFEAGRHPLALAAQVSVPGEIGGLSGYGRDQALRDAEALVIERPRQVLSGAQMLERASRQACSRRAVEISTFDSRPFAAPPDGDGMAATAALARPAAVSSAAGILSLLEEQENQLRVAALERLDEVVDQFWHEIADYLADVESLYEDESFSGRRLAALVASKVYYHLEEYEDALKMALGAGQQFDLSQRSEYVDKVVAVAIDEYIKLRSENFELEIKKKGLKEVDPRLEDVVNRMFQRCLDDKAHKQGLGMALECRRLDMMKSFITSGDDVASMLEYAQNCAMSVITSKSFREQVLKALIELYASTKDVNYSALAQCHFILHDPVAVAQILKDLLSRGDKEGRMMAYQIAFDVAPADVAEGAPATAADTAAAPAEPAADDMSEEDKESLTQLRSILSGRRSIDLHLEFLYRNNRSDLLMLEIIKNSIDSKNSVTHNGTVMAHSLMQCGTTSDVFLRKNLEWLSKATNWAKFSATASLGVIHKGHIKESKSILSTYLPGPQAGGARGSPYSEGGALYAMGLIHANHYDPDTKAFLLEQLHNAQATEVLQHGACLGIGLVSMATADENTYEELKQTLYTDTAVAGEAAAYAIGLVMVGSASEKVISELLAYAHDTQHEKIIRACALALAMIMFRREEEAETLIQQMVLDKDAILRYGACFCIGLAYVGTSQNGAIRRLLHISVSDVSDDVRRAAVIALGFVMCNAPEQLPGVVKLLSESYNPHVRYGAAMALGIACAGSAQLDAHNLLQPLMSDASDFVRQGSIIAMGMLYMQTSPGKTERVKDFRTKLQKVIGDKHEDVMTRFGAILANGIMDAGGRNSCASLFSNSGVLRRGAAIGFCLFTQMWYWFPLIHMFSLTLIPKNFSLKSGAKPSLFAYPEPLKPPKKEEQAKAATAVLSTAAKAKALKEKKEKESADKKKDADVDMDDKASVSNSVAGVSVAGMSAAPAMSVTGVSVAATPGTTVVGSTYTESVAASDLGSEMMEVDAQAVAPERASPAPAAESAEKADAAAAAPADGRVLGPKPAQPVAQSPEEGEDGRQEGGGSARADRGDLDQPVPCAKGADAAHLLPEGDRRPARPVRAAAREQAPRLPAAERQQARGAQRGVAVDVDVGDDDGAAAASSGQMGDWGTDQSVSLSRWLLGKMLVRRRLRRFSAFTEPLTHMTRRDRTLRPKVERAIELLPHDLAVGRYRRMMRAFEMNAKKNHLPLERPESRLPAGQPERPVLSLSCSRGCLEGPPEQNYDPMVPYMAPFIEEAKFQMQEEQAEREFVIKPASFFTAVPAWTLEDRRLYSGPTTGFDEEQEEGGEGLDWSNREAMGNVTLTFSEPAAKRQERNNLKCMHSLLKGSTAQQLQRKNQLLVLRLAPAVTNSVKTAGANRYTQEEDGDAPPPIVVCNTFISVQWRERPQEPGGGQAPLAAPAARPQPGLPRRVASTPAQLHEAGAAPAGEAEAAPGLPSLGSALHLAGGCRPCAFFAQGACKSGALCRYCHLCEAGEKKRRCREWKDPEKKRASMQGGVRLEAACPASPQGAKGPASPAWRPQRAAGADGGGPACAPGEEAGGWWGSPRTSSGGGTPTARWADMCSAD</sequence>
<dbReference type="Gene3D" id="1.25.10.10">
    <property type="entry name" value="Leucine-rich Repeat Variant"/>
    <property type="match status" value="1"/>
</dbReference>
<keyword evidence="1" id="KW-0677">Repeat</keyword>
<dbReference type="InterPro" id="IPR000571">
    <property type="entry name" value="Znf_CCCH"/>
</dbReference>
<evidence type="ECO:0000256" key="1">
    <source>
        <dbReference type="ARBA" id="ARBA00022737"/>
    </source>
</evidence>
<protein>
    <recommendedName>
        <fullName evidence="5">C3H1-type domain-containing protein</fullName>
    </recommendedName>
</protein>
<feature type="region of interest" description="Disordered" evidence="4">
    <location>
        <begin position="2008"/>
        <end position="2125"/>
    </location>
</feature>
<organism evidence="6 7">
    <name type="scientific">Prorocentrum cordatum</name>
    <dbReference type="NCBI Taxonomy" id="2364126"/>
    <lineage>
        <taxon>Eukaryota</taxon>
        <taxon>Sar</taxon>
        <taxon>Alveolata</taxon>
        <taxon>Dinophyceae</taxon>
        <taxon>Prorocentrales</taxon>
        <taxon>Prorocentraceae</taxon>
        <taxon>Prorocentrum</taxon>
    </lineage>
</organism>
<dbReference type="InterPro" id="IPR002015">
    <property type="entry name" value="Proteasome/cyclosome_rpt"/>
</dbReference>
<dbReference type="Pfam" id="PF21505">
    <property type="entry name" value="RPN2_N"/>
    <property type="match status" value="1"/>
</dbReference>
<feature type="compositionally biased region" description="Low complexity" evidence="4">
    <location>
        <begin position="1385"/>
        <end position="1397"/>
    </location>
</feature>
<keyword evidence="3" id="KW-0862">Zinc</keyword>
<feature type="compositionally biased region" description="Low complexity" evidence="4">
    <location>
        <begin position="2008"/>
        <end position="2021"/>
    </location>
</feature>
<gene>
    <name evidence="6" type="ORF">PCOR1329_LOCUS19522</name>
</gene>
<dbReference type="SUPFAM" id="SSF48371">
    <property type="entry name" value="ARM repeat"/>
    <property type="match status" value="1"/>
</dbReference>
<feature type="region of interest" description="Disordered" evidence="4">
    <location>
        <begin position="1385"/>
        <end position="1405"/>
    </location>
</feature>
<dbReference type="PROSITE" id="PS50103">
    <property type="entry name" value="ZF_C3H1"/>
    <property type="match status" value="1"/>
</dbReference>
<feature type="compositionally biased region" description="Low complexity" evidence="4">
    <location>
        <begin position="2434"/>
        <end position="2449"/>
    </location>
</feature>
<evidence type="ECO:0000256" key="2">
    <source>
        <dbReference type="ARBA" id="ARBA00022942"/>
    </source>
</evidence>
<dbReference type="Pfam" id="PF18004">
    <property type="entry name" value="RPN2_C"/>
    <property type="match status" value="1"/>
</dbReference>
<feature type="domain" description="C3H1-type" evidence="5">
    <location>
        <begin position="2490"/>
        <end position="2512"/>
    </location>
</feature>
<dbReference type="InterPro" id="IPR040623">
    <property type="entry name" value="RPN2_C"/>
</dbReference>
<evidence type="ECO:0000256" key="3">
    <source>
        <dbReference type="PROSITE-ProRule" id="PRU00723"/>
    </source>
</evidence>
<evidence type="ECO:0000313" key="7">
    <source>
        <dbReference type="Proteomes" id="UP001189429"/>
    </source>
</evidence>
<name>A0ABN9RCE4_9DINO</name>
<dbReference type="PANTHER" id="PTHR10943:SF2">
    <property type="entry name" value="26S PROTEASOME NON-ATPASE REGULATORY SUBUNIT 1"/>
    <property type="match status" value="1"/>
</dbReference>
<dbReference type="InterPro" id="IPR036544">
    <property type="entry name" value="QCR7_sf"/>
</dbReference>
<feature type="zinc finger region" description="C3H1-type" evidence="3">
    <location>
        <begin position="2490"/>
        <end position="2512"/>
    </location>
</feature>
<feature type="compositionally biased region" description="Low complexity" evidence="4">
    <location>
        <begin position="2108"/>
        <end position="2125"/>
    </location>
</feature>
<dbReference type="PANTHER" id="PTHR10943">
    <property type="entry name" value="26S PROTEASOME NON-ATPASE REGULATORY SUBUNIT"/>
    <property type="match status" value="1"/>
</dbReference>
<dbReference type="Pfam" id="PF01851">
    <property type="entry name" value="PC_rep"/>
    <property type="match status" value="2"/>
</dbReference>
<keyword evidence="3" id="KW-0479">Metal-binding</keyword>
<dbReference type="InterPro" id="IPR016024">
    <property type="entry name" value="ARM-type_fold"/>
</dbReference>
<keyword evidence="7" id="KW-1185">Reference proteome</keyword>
<comment type="caution">
    <text evidence="6">The sequence shown here is derived from an EMBL/GenBank/DDBJ whole genome shotgun (WGS) entry which is preliminary data.</text>
</comment>
<evidence type="ECO:0000256" key="4">
    <source>
        <dbReference type="SAM" id="MobiDB-lite"/>
    </source>
</evidence>
<dbReference type="InterPro" id="IPR011989">
    <property type="entry name" value="ARM-like"/>
</dbReference>
<feature type="region of interest" description="Disordered" evidence="4">
    <location>
        <begin position="2543"/>
        <end position="2606"/>
    </location>
</feature>
<dbReference type="Pfam" id="PF13646">
    <property type="entry name" value="HEAT_2"/>
    <property type="match status" value="1"/>
</dbReference>
<keyword evidence="3" id="KW-0863">Zinc-finger</keyword>
<dbReference type="SUPFAM" id="SSF81524">
    <property type="entry name" value="14 kDa protein of cytochrome bc1 complex (Ubiquinol-cytochrome c reductase)"/>
    <property type="match status" value="1"/>
</dbReference>
<dbReference type="Proteomes" id="UP001189429">
    <property type="component" value="Unassembled WGS sequence"/>
</dbReference>